<evidence type="ECO:0000313" key="1">
    <source>
        <dbReference type="EMBL" id="CZT11592.1"/>
    </source>
</evidence>
<protein>
    <submittedName>
        <fullName evidence="1">Uncharacterized protein</fullName>
    </submittedName>
</protein>
<accession>A0A1E1LM72</accession>
<organism evidence="1 2">
    <name type="scientific">Rhynchosporium agropyri</name>
    <dbReference type="NCBI Taxonomy" id="914238"/>
    <lineage>
        <taxon>Eukaryota</taxon>
        <taxon>Fungi</taxon>
        <taxon>Dikarya</taxon>
        <taxon>Ascomycota</taxon>
        <taxon>Pezizomycotina</taxon>
        <taxon>Leotiomycetes</taxon>
        <taxon>Helotiales</taxon>
        <taxon>Ploettnerulaceae</taxon>
        <taxon>Rhynchosporium</taxon>
    </lineage>
</organism>
<dbReference type="EMBL" id="FJUX01000142">
    <property type="protein sequence ID" value="CZT11592.1"/>
    <property type="molecule type" value="Genomic_DNA"/>
</dbReference>
<name>A0A1E1LM72_9HELO</name>
<gene>
    <name evidence="1" type="ORF">RAG0_15684</name>
</gene>
<reference evidence="2" key="1">
    <citation type="submission" date="2016-03" db="EMBL/GenBank/DDBJ databases">
        <authorList>
            <person name="Guldener U."/>
        </authorList>
    </citation>
    <scope>NUCLEOTIDE SEQUENCE [LARGE SCALE GENOMIC DNA]</scope>
    <source>
        <strain evidence="2">04CH-RAC-A.6.1</strain>
    </source>
</reference>
<keyword evidence="2" id="KW-1185">Reference proteome</keyword>
<evidence type="ECO:0000313" key="2">
    <source>
        <dbReference type="Proteomes" id="UP000178912"/>
    </source>
</evidence>
<proteinExistence type="predicted"/>
<dbReference type="AlphaFoldDB" id="A0A1E1LM72"/>
<dbReference type="Proteomes" id="UP000178912">
    <property type="component" value="Unassembled WGS sequence"/>
</dbReference>
<sequence>MSDAESGIPKACFALNPVCWIGFIVWQRFGFMRD</sequence>